<dbReference type="EMBL" id="RXIC02000026">
    <property type="protein sequence ID" value="KAB1203091.1"/>
    <property type="molecule type" value="Genomic_DNA"/>
</dbReference>
<reference evidence="2 4" key="2">
    <citation type="journal article" date="2019" name="Plant Biotechnol. J.">
        <title>The red bayberry genome and genetic basis of sex determination.</title>
        <authorList>
            <person name="Jia H.M."/>
            <person name="Jia H.J."/>
            <person name="Cai Q.L."/>
            <person name="Wang Y."/>
            <person name="Zhao H.B."/>
            <person name="Yang W.F."/>
            <person name="Wang G.Y."/>
            <person name="Li Y.H."/>
            <person name="Zhan D.L."/>
            <person name="Shen Y.T."/>
            <person name="Niu Q.F."/>
            <person name="Chang L."/>
            <person name="Qiu J."/>
            <person name="Zhao L."/>
            <person name="Xie H.B."/>
            <person name="Fu W.Y."/>
            <person name="Jin J."/>
            <person name="Li X.W."/>
            <person name="Jiao Y."/>
            <person name="Zhou C.C."/>
            <person name="Tu T."/>
            <person name="Chai C.Y."/>
            <person name="Gao J.L."/>
            <person name="Fan L.J."/>
            <person name="van de Weg E."/>
            <person name="Wang J.Y."/>
            <person name="Gao Z.S."/>
        </authorList>
    </citation>
    <scope>NUCLEOTIDE SEQUENCE [LARGE SCALE GENOMIC DNA]</scope>
    <source>
        <tissue evidence="2">Leaves</tissue>
    </source>
</reference>
<evidence type="ECO:0000313" key="2">
    <source>
        <dbReference type="EMBL" id="KAB1203085.1"/>
    </source>
</evidence>
<reference evidence="2" key="3">
    <citation type="submission" date="2019-09" db="EMBL/GenBank/DDBJ databases">
        <authorList>
            <person name="Gao Z."/>
        </authorList>
    </citation>
    <scope>NUCLEOTIDE SEQUENCE</scope>
    <source>
        <tissue evidence="2">Leaves</tissue>
    </source>
</reference>
<reference evidence="2" key="1">
    <citation type="submission" date="2018-07" db="EMBL/GenBank/DDBJ databases">
        <authorList>
            <person name="Gao Z.-S."/>
            <person name="Jia H.-M."/>
            <person name="Jia H.-J."/>
            <person name="Cai Q.-L."/>
            <person name="Wang Y."/>
            <person name="Zhao H.-B."/>
        </authorList>
    </citation>
    <scope>NUCLEOTIDE SEQUENCE</scope>
    <source>
        <tissue evidence="2">Leaves</tissue>
    </source>
</reference>
<organism evidence="2 4">
    <name type="scientific">Morella rubra</name>
    <name type="common">Chinese bayberry</name>
    <dbReference type="NCBI Taxonomy" id="262757"/>
    <lineage>
        <taxon>Eukaryota</taxon>
        <taxon>Viridiplantae</taxon>
        <taxon>Streptophyta</taxon>
        <taxon>Embryophyta</taxon>
        <taxon>Tracheophyta</taxon>
        <taxon>Spermatophyta</taxon>
        <taxon>Magnoliopsida</taxon>
        <taxon>eudicotyledons</taxon>
        <taxon>Gunneridae</taxon>
        <taxon>Pentapetalae</taxon>
        <taxon>rosids</taxon>
        <taxon>fabids</taxon>
        <taxon>Fagales</taxon>
        <taxon>Myricaceae</taxon>
        <taxon>Morella</taxon>
    </lineage>
</organism>
<proteinExistence type="predicted"/>
<evidence type="ECO:0000313" key="4">
    <source>
        <dbReference type="Proteomes" id="UP000516437"/>
    </source>
</evidence>
<evidence type="ECO:0000259" key="1">
    <source>
        <dbReference type="Pfam" id="PF14111"/>
    </source>
</evidence>
<dbReference type="EMBL" id="RXIC02000026">
    <property type="protein sequence ID" value="KAB1203085.1"/>
    <property type="molecule type" value="Genomic_DNA"/>
</dbReference>
<sequence length="129" mass="14955">MSTSKQPLSGMDDLLERTKNLSWEDVSGLLKVNKEIAWDVKALTFVGRLALRKILPKPVLFPLIKAGWRFAPTLRIEYAGPNRFLFSFQSLKEKERVLRLGPRNFKGYFMLLKEWKRGETIDEVELSQA</sequence>
<dbReference type="Proteomes" id="UP000516437">
    <property type="component" value="Chromosome 8"/>
</dbReference>
<dbReference type="InterPro" id="IPR025558">
    <property type="entry name" value="DUF4283"/>
</dbReference>
<protein>
    <recommendedName>
        <fullName evidence="1">DUF4283 domain-containing protein</fullName>
    </recommendedName>
</protein>
<dbReference type="AlphaFoldDB" id="A0A6A1URQ0"/>
<keyword evidence="4" id="KW-1185">Reference proteome</keyword>
<evidence type="ECO:0000313" key="3">
    <source>
        <dbReference type="EMBL" id="KAB1203091.1"/>
    </source>
</evidence>
<accession>A0A6A1URQ0</accession>
<comment type="caution">
    <text evidence="2">The sequence shown here is derived from an EMBL/GenBank/DDBJ whole genome shotgun (WGS) entry which is preliminary data.</text>
</comment>
<gene>
    <name evidence="3" type="ORF">CJ030_MR8G005521</name>
    <name evidence="2" type="ORF">CJ030_MR8G005527</name>
</gene>
<dbReference type="OrthoDB" id="1750606at2759"/>
<feature type="domain" description="DUF4283" evidence="1">
    <location>
        <begin position="65"/>
        <end position="121"/>
    </location>
</feature>
<dbReference type="Pfam" id="PF14111">
    <property type="entry name" value="DUF4283"/>
    <property type="match status" value="1"/>
</dbReference>
<name>A0A6A1URQ0_9ROSI</name>